<feature type="region of interest" description="Disordered" evidence="1">
    <location>
        <begin position="117"/>
        <end position="168"/>
    </location>
</feature>
<dbReference type="GO" id="GO:0043161">
    <property type="term" value="P:proteasome-mediated ubiquitin-dependent protein catabolic process"/>
    <property type="evidence" value="ECO:0007669"/>
    <property type="project" value="TreeGrafter"/>
</dbReference>
<accession>A0AAV6NX43</accession>
<feature type="non-terminal residue" evidence="3">
    <location>
        <position position="1"/>
    </location>
</feature>
<keyword evidence="4" id="KW-1185">Reference proteome</keyword>
<dbReference type="Pfam" id="PF00240">
    <property type="entry name" value="ubiquitin"/>
    <property type="match status" value="2"/>
</dbReference>
<dbReference type="Proteomes" id="UP000685013">
    <property type="component" value="Chromosome 3"/>
</dbReference>
<dbReference type="InterPro" id="IPR000626">
    <property type="entry name" value="Ubiquitin-like_dom"/>
</dbReference>
<dbReference type="EMBL" id="JAGKQH010000003">
    <property type="protein sequence ID" value="KAG6603761.1"/>
    <property type="molecule type" value="Genomic_DNA"/>
</dbReference>
<feature type="domain" description="Ubiquitin-like" evidence="2">
    <location>
        <begin position="188"/>
        <end position="269"/>
    </location>
</feature>
<evidence type="ECO:0000313" key="3">
    <source>
        <dbReference type="EMBL" id="KAG6603761.1"/>
    </source>
</evidence>
<dbReference type="GO" id="GO:0005829">
    <property type="term" value="C:cytosol"/>
    <property type="evidence" value="ECO:0007669"/>
    <property type="project" value="TreeGrafter"/>
</dbReference>
<dbReference type="FunFam" id="3.10.20.90:FF:000341">
    <property type="entry name" value="Ubiquitin-like superfamily protein"/>
    <property type="match status" value="1"/>
</dbReference>
<dbReference type="CDD" id="cd17039">
    <property type="entry name" value="Ubl_ubiquitin_like"/>
    <property type="match status" value="2"/>
</dbReference>
<feature type="domain" description="Ubiquitin-like" evidence="2">
    <location>
        <begin position="67"/>
        <end position="144"/>
    </location>
</feature>
<dbReference type="GO" id="GO:0005654">
    <property type="term" value="C:nucleoplasm"/>
    <property type="evidence" value="ECO:0007669"/>
    <property type="project" value="TreeGrafter"/>
</dbReference>
<dbReference type="PANTHER" id="PTHR10621">
    <property type="entry name" value="UV EXCISION REPAIR PROTEIN RAD23"/>
    <property type="match status" value="1"/>
</dbReference>
<sequence length="271" mass="30096">MDVLFVPEKGEAFAIEVGFFDTVLEIKEKIQKYHHIPIPKQTLIFNGHVLQDDRDVEFCEILQHSRIQLLVASESQNNSQSQPQIDPNHSIGRLKQRIHDINSVGPINGIMLQSNAASPTELQDQRSLRDSEMSENSEVEVCLRPSPTVSTAAPGMTTPPPPQPSTTTTTTTVAAATVATSGSSKNKLKVMVQPKFGNSKIPMEVNPTDNVGELKKELQKLQQRLHFHLPPEGFFFIYDRDVMDEDRSFRWHGVAHGDTIEIFNGSVSGGS</sequence>
<dbReference type="GO" id="GO:0043130">
    <property type="term" value="F:ubiquitin binding"/>
    <property type="evidence" value="ECO:0007669"/>
    <property type="project" value="TreeGrafter"/>
</dbReference>
<comment type="caution">
    <text evidence="3">The sequence shown here is derived from an EMBL/GenBank/DDBJ whole genome shotgun (WGS) entry which is preliminary data.</text>
</comment>
<dbReference type="AlphaFoldDB" id="A0AAV6NX43"/>
<dbReference type="InterPro" id="IPR019954">
    <property type="entry name" value="Ubiquitin_CS"/>
</dbReference>
<protein>
    <submittedName>
        <fullName evidence="3">Ubiquitin domain-containing protein 7SL RNA1</fullName>
    </submittedName>
</protein>
<evidence type="ECO:0000259" key="2">
    <source>
        <dbReference type="PROSITE" id="PS50053"/>
    </source>
</evidence>
<dbReference type="GO" id="GO:0070628">
    <property type="term" value="F:proteasome binding"/>
    <property type="evidence" value="ECO:0007669"/>
    <property type="project" value="TreeGrafter"/>
</dbReference>
<proteinExistence type="predicted"/>
<organism evidence="3 4">
    <name type="scientific">Cucurbita argyrosperma subsp. sororia</name>
    <dbReference type="NCBI Taxonomy" id="37648"/>
    <lineage>
        <taxon>Eukaryota</taxon>
        <taxon>Viridiplantae</taxon>
        <taxon>Streptophyta</taxon>
        <taxon>Embryophyta</taxon>
        <taxon>Tracheophyta</taxon>
        <taxon>Spermatophyta</taxon>
        <taxon>Magnoliopsida</taxon>
        <taxon>eudicotyledons</taxon>
        <taxon>Gunneridae</taxon>
        <taxon>Pentapetalae</taxon>
        <taxon>rosids</taxon>
        <taxon>fabids</taxon>
        <taxon>Cucurbitales</taxon>
        <taxon>Cucurbitaceae</taxon>
        <taxon>Cucurbiteae</taxon>
        <taxon>Cucurbita</taxon>
    </lineage>
</organism>
<feature type="compositionally biased region" description="Basic and acidic residues" evidence="1">
    <location>
        <begin position="123"/>
        <end position="132"/>
    </location>
</feature>
<dbReference type="PROSITE" id="PS50053">
    <property type="entry name" value="UBIQUITIN_2"/>
    <property type="match status" value="3"/>
</dbReference>
<feature type="domain" description="Ubiquitin-like" evidence="2">
    <location>
        <begin position="1"/>
        <end position="71"/>
    </location>
</feature>
<name>A0AAV6NX43_9ROSI</name>
<dbReference type="PANTHER" id="PTHR10621:SF38">
    <property type="entry name" value="UBIQUITIN DOMAIN-CONTAINING PROTEIN 7SL RNA1-RELATED"/>
    <property type="match status" value="1"/>
</dbReference>
<dbReference type="GO" id="GO:0031593">
    <property type="term" value="F:polyubiquitin modification-dependent protein binding"/>
    <property type="evidence" value="ECO:0007669"/>
    <property type="project" value="TreeGrafter"/>
</dbReference>
<dbReference type="SMART" id="SM00213">
    <property type="entry name" value="UBQ"/>
    <property type="match status" value="3"/>
</dbReference>
<dbReference type="PROSITE" id="PS00299">
    <property type="entry name" value="UBIQUITIN_1"/>
    <property type="match status" value="1"/>
</dbReference>
<evidence type="ECO:0000256" key="1">
    <source>
        <dbReference type="SAM" id="MobiDB-lite"/>
    </source>
</evidence>
<reference evidence="3 4" key="1">
    <citation type="journal article" date="2021" name="Hortic Res">
        <title>The domestication of Cucurbita argyrosperma as revealed by the genome of its wild relative.</title>
        <authorList>
            <person name="Barrera-Redondo J."/>
            <person name="Sanchez-de la Vega G."/>
            <person name="Aguirre-Liguori J.A."/>
            <person name="Castellanos-Morales G."/>
            <person name="Gutierrez-Guerrero Y.T."/>
            <person name="Aguirre-Dugua X."/>
            <person name="Aguirre-Planter E."/>
            <person name="Tenaillon M.I."/>
            <person name="Lira-Saade R."/>
            <person name="Eguiarte L.E."/>
        </authorList>
    </citation>
    <scope>NUCLEOTIDE SEQUENCE [LARGE SCALE GENOMIC DNA]</scope>
    <source>
        <strain evidence="3">JBR-2021</strain>
    </source>
</reference>
<evidence type="ECO:0000313" key="4">
    <source>
        <dbReference type="Proteomes" id="UP000685013"/>
    </source>
</evidence>
<gene>
    <name evidence="3" type="primary">7SL1</name>
    <name evidence="3" type="ORF">SDJN03_04370</name>
</gene>